<dbReference type="AlphaFoldDB" id="A0A5N7BAA0"/>
<sequence>MIKESASPAPTARVPWLERIDLLRRHIRRYHPEREAPQSRAHQACGACHVRKERCDGGYPCNRCQQRGATCPRPRKAVHSKSKPRESQTRGDLDFVGSVPDGSRWIAQDFIDIYFNEFHPTWPFLHQGTFDLPKEPCILLQSMLMIGLWIKGDQTTQDTAMRFHRKLLSAIHDQRCQWYLSDTTPRCSGDTPWPMATYQAIVLQLIFAVLIAKQETPLDLNLRCQLPDYKYEMLTSLVETCRQLGLFSYPNMLAKYDSLPIALVWVNVEEIKRFGLALYKLCRLCTRSASTDATDGGGRDTKNELLTLADLDFCMPDSDEVWNASSNMASEFIRSVPFQQASRDNRDPDNWISQASGKLYDSHVRIDWI</sequence>
<evidence type="ECO:0000256" key="5">
    <source>
        <dbReference type="ARBA" id="ARBA00022833"/>
    </source>
</evidence>
<dbReference type="PROSITE" id="PS00463">
    <property type="entry name" value="ZN2_CY6_FUNGAL_1"/>
    <property type="match status" value="1"/>
</dbReference>
<dbReference type="GO" id="GO:0000981">
    <property type="term" value="F:DNA-binding transcription factor activity, RNA polymerase II-specific"/>
    <property type="evidence" value="ECO:0007669"/>
    <property type="project" value="InterPro"/>
</dbReference>
<accession>A0A5N7BAA0</accession>
<dbReference type="Gene3D" id="4.10.240.10">
    <property type="entry name" value="Zn(2)-C6 fungal-type DNA-binding domain"/>
    <property type="match status" value="1"/>
</dbReference>
<keyword evidence="4" id="KW-0863">Zinc-finger</keyword>
<dbReference type="Proteomes" id="UP000326198">
    <property type="component" value="Unassembled WGS sequence"/>
</dbReference>
<evidence type="ECO:0000313" key="13">
    <source>
        <dbReference type="Proteomes" id="UP000326198"/>
    </source>
</evidence>
<evidence type="ECO:0000259" key="11">
    <source>
        <dbReference type="PROSITE" id="PS50048"/>
    </source>
</evidence>
<feature type="domain" description="Zn(2)-C6 fungal-type" evidence="11">
    <location>
        <begin position="44"/>
        <end position="71"/>
    </location>
</feature>
<organism evidence="12 13">
    <name type="scientific">Aspergillus bertholletiae</name>
    <dbReference type="NCBI Taxonomy" id="1226010"/>
    <lineage>
        <taxon>Eukaryota</taxon>
        <taxon>Fungi</taxon>
        <taxon>Dikarya</taxon>
        <taxon>Ascomycota</taxon>
        <taxon>Pezizomycotina</taxon>
        <taxon>Eurotiomycetes</taxon>
        <taxon>Eurotiomycetidae</taxon>
        <taxon>Eurotiales</taxon>
        <taxon>Aspergillaceae</taxon>
        <taxon>Aspergillus</taxon>
        <taxon>Aspergillus subgen. Circumdati</taxon>
    </lineage>
</organism>
<keyword evidence="7" id="KW-0238">DNA-binding</keyword>
<dbReference type="Pfam" id="PF00172">
    <property type="entry name" value="Zn_clus"/>
    <property type="match status" value="1"/>
</dbReference>
<dbReference type="GO" id="GO:0006351">
    <property type="term" value="P:DNA-templated transcription"/>
    <property type="evidence" value="ECO:0007669"/>
    <property type="project" value="InterPro"/>
</dbReference>
<keyword evidence="2" id="KW-0479">Metal-binding</keyword>
<evidence type="ECO:0000256" key="4">
    <source>
        <dbReference type="ARBA" id="ARBA00022771"/>
    </source>
</evidence>
<dbReference type="CDD" id="cd12148">
    <property type="entry name" value="fungal_TF_MHR"/>
    <property type="match status" value="1"/>
</dbReference>
<dbReference type="InterPro" id="IPR036864">
    <property type="entry name" value="Zn2-C6_fun-type_DNA-bd_sf"/>
</dbReference>
<dbReference type="InterPro" id="IPR001138">
    <property type="entry name" value="Zn2Cys6_DnaBD"/>
</dbReference>
<dbReference type="GO" id="GO:0000978">
    <property type="term" value="F:RNA polymerase II cis-regulatory region sequence-specific DNA binding"/>
    <property type="evidence" value="ECO:0007669"/>
    <property type="project" value="InterPro"/>
</dbReference>
<evidence type="ECO:0000256" key="3">
    <source>
        <dbReference type="ARBA" id="ARBA00022737"/>
    </source>
</evidence>
<keyword evidence="13" id="KW-1185">Reference proteome</keyword>
<comment type="subcellular location">
    <subcellularLocation>
        <location evidence="1">Nucleus</location>
    </subcellularLocation>
</comment>
<keyword evidence="3" id="KW-0677">Repeat</keyword>
<dbReference type="InterPro" id="IPR051059">
    <property type="entry name" value="VerF-like"/>
</dbReference>
<dbReference type="GO" id="GO:0005634">
    <property type="term" value="C:nucleus"/>
    <property type="evidence" value="ECO:0007669"/>
    <property type="project" value="UniProtKB-SubCell"/>
</dbReference>
<dbReference type="OrthoDB" id="10261408at2759"/>
<evidence type="ECO:0000256" key="10">
    <source>
        <dbReference type="SAM" id="MobiDB-lite"/>
    </source>
</evidence>
<keyword evidence="5" id="KW-0862">Zinc</keyword>
<evidence type="ECO:0000256" key="9">
    <source>
        <dbReference type="ARBA" id="ARBA00023242"/>
    </source>
</evidence>
<dbReference type="SMART" id="SM00066">
    <property type="entry name" value="GAL4"/>
    <property type="match status" value="1"/>
</dbReference>
<dbReference type="Pfam" id="PF04082">
    <property type="entry name" value="Fungal_trans"/>
    <property type="match status" value="1"/>
</dbReference>
<feature type="compositionally biased region" description="Basic and acidic residues" evidence="10">
    <location>
        <begin position="83"/>
        <end position="93"/>
    </location>
</feature>
<protein>
    <submittedName>
        <fullName evidence="12">C6 and C2H2 transcription factor</fullName>
    </submittedName>
</protein>
<dbReference type="PROSITE" id="PS50048">
    <property type="entry name" value="ZN2_CY6_FUNGAL_2"/>
    <property type="match status" value="1"/>
</dbReference>
<keyword evidence="8" id="KW-0804">Transcription</keyword>
<evidence type="ECO:0000256" key="2">
    <source>
        <dbReference type="ARBA" id="ARBA00022723"/>
    </source>
</evidence>
<evidence type="ECO:0000256" key="1">
    <source>
        <dbReference type="ARBA" id="ARBA00004123"/>
    </source>
</evidence>
<dbReference type="InterPro" id="IPR007219">
    <property type="entry name" value="XnlR_reg_dom"/>
</dbReference>
<evidence type="ECO:0000256" key="8">
    <source>
        <dbReference type="ARBA" id="ARBA00023163"/>
    </source>
</evidence>
<feature type="compositionally biased region" description="Basic residues" evidence="10">
    <location>
        <begin position="73"/>
        <end position="82"/>
    </location>
</feature>
<dbReference type="GO" id="GO:0000785">
    <property type="term" value="C:chromatin"/>
    <property type="evidence" value="ECO:0007669"/>
    <property type="project" value="TreeGrafter"/>
</dbReference>
<dbReference type="PANTHER" id="PTHR40626">
    <property type="entry name" value="MIP31509P"/>
    <property type="match status" value="1"/>
</dbReference>
<dbReference type="EMBL" id="ML736205">
    <property type="protein sequence ID" value="KAE8378650.1"/>
    <property type="molecule type" value="Genomic_DNA"/>
</dbReference>
<keyword evidence="9" id="KW-0539">Nucleus</keyword>
<dbReference type="GO" id="GO:0009893">
    <property type="term" value="P:positive regulation of metabolic process"/>
    <property type="evidence" value="ECO:0007669"/>
    <property type="project" value="UniProtKB-ARBA"/>
</dbReference>
<feature type="region of interest" description="Disordered" evidence="10">
    <location>
        <begin position="68"/>
        <end position="94"/>
    </location>
</feature>
<dbReference type="SUPFAM" id="SSF57701">
    <property type="entry name" value="Zn2/Cys6 DNA-binding domain"/>
    <property type="match status" value="1"/>
</dbReference>
<name>A0A5N7BAA0_9EURO</name>
<evidence type="ECO:0000256" key="6">
    <source>
        <dbReference type="ARBA" id="ARBA00023015"/>
    </source>
</evidence>
<reference evidence="12 13" key="1">
    <citation type="submission" date="2019-04" db="EMBL/GenBank/DDBJ databases">
        <title>Friends and foes A comparative genomics studyof 23 Aspergillus species from section Flavi.</title>
        <authorList>
            <consortium name="DOE Joint Genome Institute"/>
            <person name="Kjaerbolling I."/>
            <person name="Vesth T."/>
            <person name="Frisvad J.C."/>
            <person name="Nybo J.L."/>
            <person name="Theobald S."/>
            <person name="Kildgaard S."/>
            <person name="Isbrandt T."/>
            <person name="Kuo A."/>
            <person name="Sato A."/>
            <person name="Lyhne E.K."/>
            <person name="Kogle M.E."/>
            <person name="Wiebenga A."/>
            <person name="Kun R.S."/>
            <person name="Lubbers R.J."/>
            <person name="Makela M.R."/>
            <person name="Barry K."/>
            <person name="Chovatia M."/>
            <person name="Clum A."/>
            <person name="Daum C."/>
            <person name="Haridas S."/>
            <person name="He G."/>
            <person name="LaButti K."/>
            <person name="Lipzen A."/>
            <person name="Mondo S."/>
            <person name="Riley R."/>
            <person name="Salamov A."/>
            <person name="Simmons B.A."/>
            <person name="Magnuson J.K."/>
            <person name="Henrissat B."/>
            <person name="Mortensen U.H."/>
            <person name="Larsen T.O."/>
            <person name="Devries R.P."/>
            <person name="Grigoriev I.V."/>
            <person name="Machida M."/>
            <person name="Baker S.E."/>
            <person name="Andersen M.R."/>
        </authorList>
    </citation>
    <scope>NUCLEOTIDE SEQUENCE [LARGE SCALE GENOMIC DNA]</scope>
    <source>
        <strain evidence="12 13">IBT 29228</strain>
    </source>
</reference>
<gene>
    <name evidence="12" type="ORF">BDV26DRAFT_186737</name>
</gene>
<dbReference type="PANTHER" id="PTHR40626:SF36">
    <property type="entry name" value="TRANSCRIPTION FACTOR WITH C2H2 AND ZN(2)-CYS(6) DNA BINDING DOMAIN (EUROFUNG)"/>
    <property type="match status" value="1"/>
</dbReference>
<evidence type="ECO:0000256" key="7">
    <source>
        <dbReference type="ARBA" id="ARBA00023125"/>
    </source>
</evidence>
<dbReference type="GO" id="GO:0008270">
    <property type="term" value="F:zinc ion binding"/>
    <property type="evidence" value="ECO:0007669"/>
    <property type="project" value="UniProtKB-KW"/>
</dbReference>
<proteinExistence type="predicted"/>
<dbReference type="CDD" id="cd00067">
    <property type="entry name" value="GAL4"/>
    <property type="match status" value="1"/>
</dbReference>
<keyword evidence="6" id="KW-0805">Transcription regulation</keyword>
<evidence type="ECO:0000313" key="12">
    <source>
        <dbReference type="EMBL" id="KAE8378650.1"/>
    </source>
</evidence>